<dbReference type="RefSeq" id="WP_377177974.1">
    <property type="nucleotide sequence ID" value="NZ_JBHUJB010000035.1"/>
</dbReference>
<feature type="transmembrane region" description="Helical" evidence="6">
    <location>
        <begin position="370"/>
        <end position="387"/>
    </location>
</feature>
<dbReference type="PANTHER" id="PTHR30250:SF11">
    <property type="entry name" value="O-ANTIGEN TRANSPORTER-RELATED"/>
    <property type="match status" value="1"/>
</dbReference>
<feature type="transmembrane region" description="Helical" evidence="6">
    <location>
        <begin position="261"/>
        <end position="280"/>
    </location>
</feature>
<feature type="transmembrane region" description="Helical" evidence="6">
    <location>
        <begin position="336"/>
        <end position="358"/>
    </location>
</feature>
<evidence type="ECO:0000256" key="1">
    <source>
        <dbReference type="ARBA" id="ARBA00004651"/>
    </source>
</evidence>
<proteinExistence type="predicted"/>
<feature type="transmembrane region" description="Helical" evidence="6">
    <location>
        <begin position="50"/>
        <end position="70"/>
    </location>
</feature>
<protein>
    <submittedName>
        <fullName evidence="7">Oligosaccharide flippase family protein</fullName>
    </submittedName>
</protein>
<feature type="transmembrane region" description="Helical" evidence="6">
    <location>
        <begin position="447"/>
        <end position="463"/>
    </location>
</feature>
<comment type="caution">
    <text evidence="7">The sequence shown here is derived from an EMBL/GenBank/DDBJ whole genome shotgun (WGS) entry which is preliminary data.</text>
</comment>
<evidence type="ECO:0000313" key="7">
    <source>
        <dbReference type="EMBL" id="MFD2158955.1"/>
    </source>
</evidence>
<feature type="transmembrane region" description="Helical" evidence="6">
    <location>
        <begin position="121"/>
        <end position="137"/>
    </location>
</feature>
<dbReference type="InterPro" id="IPR002797">
    <property type="entry name" value="Polysacc_synth"/>
</dbReference>
<sequence>MSSHKRALSGMLYASGSRVVGLLVGVGRVKLQAIFIGASGVGMVNLLKSIIDFILSISGLGILPSLTREISQAVERGDLALVTSLIRTARLMLFGVGCVCAVGVIISAPAISGFMVGDGALVLYLRWLSPMLLLPAWEVPNRAFLLGLGVLKSIAFLNVGSALLALLFGAGLYPVLGYGAIVPMMYVLALAPAIVSWQLLKKVYRCNISFQQTEWKWRVLLRLGLAFMWGNFLFALTILFIRSSISSWLSLEALGLYTAAYNLSLMFINVVRGAIFNDFYPRLSKAASDSRCRLVGEQLDLVICFLVPISLITLGVGWLIMPIFYTIEFVPAVPLLLWFVLAGFFEMCVGVLMSVWPAESMVKRVTVVETINNVLKAVFVLSGAYLYDLEGAAMGYVCATLFCFLLQLVLYSRFYNGAVVCDLFTRHWLSYCVLLFGFVAAYWASDLIGTVFCFLISGVYLFTQKEVIGRCVEGNSKVEGLFKRLKLI</sequence>
<keyword evidence="4 6" id="KW-1133">Transmembrane helix</keyword>
<dbReference type="PANTHER" id="PTHR30250">
    <property type="entry name" value="PST FAMILY PREDICTED COLANIC ACID TRANSPORTER"/>
    <property type="match status" value="1"/>
</dbReference>
<feature type="transmembrane region" description="Helical" evidence="6">
    <location>
        <begin position="220"/>
        <end position="241"/>
    </location>
</feature>
<evidence type="ECO:0000313" key="8">
    <source>
        <dbReference type="Proteomes" id="UP001597389"/>
    </source>
</evidence>
<reference evidence="8" key="1">
    <citation type="journal article" date="2019" name="Int. J. Syst. Evol. Microbiol.">
        <title>The Global Catalogue of Microorganisms (GCM) 10K type strain sequencing project: providing services to taxonomists for standard genome sequencing and annotation.</title>
        <authorList>
            <consortium name="The Broad Institute Genomics Platform"/>
            <consortium name="The Broad Institute Genome Sequencing Center for Infectious Disease"/>
            <person name="Wu L."/>
            <person name="Ma J."/>
        </authorList>
    </citation>
    <scope>NUCLEOTIDE SEQUENCE [LARGE SCALE GENOMIC DNA]</scope>
    <source>
        <strain evidence="8">CCUG 57942</strain>
    </source>
</reference>
<keyword evidence="8" id="KW-1185">Reference proteome</keyword>
<evidence type="ECO:0000256" key="5">
    <source>
        <dbReference type="ARBA" id="ARBA00023136"/>
    </source>
</evidence>
<feature type="transmembrane region" description="Helical" evidence="6">
    <location>
        <begin position="91"/>
        <end position="115"/>
    </location>
</feature>
<organism evidence="7 8">
    <name type="scientific">Rubritalea tangerina</name>
    <dbReference type="NCBI Taxonomy" id="430798"/>
    <lineage>
        <taxon>Bacteria</taxon>
        <taxon>Pseudomonadati</taxon>
        <taxon>Verrucomicrobiota</taxon>
        <taxon>Verrucomicrobiia</taxon>
        <taxon>Verrucomicrobiales</taxon>
        <taxon>Rubritaleaceae</taxon>
        <taxon>Rubritalea</taxon>
    </lineage>
</organism>
<evidence type="ECO:0000256" key="2">
    <source>
        <dbReference type="ARBA" id="ARBA00022475"/>
    </source>
</evidence>
<dbReference type="Proteomes" id="UP001597389">
    <property type="component" value="Unassembled WGS sequence"/>
</dbReference>
<name>A0ABW4ZAD1_9BACT</name>
<evidence type="ECO:0000256" key="4">
    <source>
        <dbReference type="ARBA" id="ARBA00022989"/>
    </source>
</evidence>
<dbReference type="EMBL" id="JBHUJB010000035">
    <property type="protein sequence ID" value="MFD2158955.1"/>
    <property type="molecule type" value="Genomic_DNA"/>
</dbReference>
<feature type="transmembrane region" description="Helical" evidence="6">
    <location>
        <begin position="393"/>
        <end position="411"/>
    </location>
</feature>
<dbReference type="Pfam" id="PF01943">
    <property type="entry name" value="Polysacc_synt"/>
    <property type="match status" value="1"/>
</dbReference>
<feature type="transmembrane region" description="Helical" evidence="6">
    <location>
        <begin position="144"/>
        <end position="169"/>
    </location>
</feature>
<accession>A0ABW4ZAD1</accession>
<feature type="transmembrane region" description="Helical" evidence="6">
    <location>
        <begin position="423"/>
        <end position="441"/>
    </location>
</feature>
<comment type="subcellular location">
    <subcellularLocation>
        <location evidence="1">Cell membrane</location>
        <topology evidence="1">Multi-pass membrane protein</topology>
    </subcellularLocation>
</comment>
<keyword evidence="2" id="KW-1003">Cell membrane</keyword>
<evidence type="ECO:0000256" key="6">
    <source>
        <dbReference type="SAM" id="Phobius"/>
    </source>
</evidence>
<gene>
    <name evidence="7" type="ORF">ACFSW8_08605</name>
</gene>
<feature type="transmembrane region" description="Helical" evidence="6">
    <location>
        <begin position="301"/>
        <end position="324"/>
    </location>
</feature>
<keyword evidence="5 6" id="KW-0472">Membrane</keyword>
<keyword evidence="3 6" id="KW-0812">Transmembrane</keyword>
<dbReference type="InterPro" id="IPR050833">
    <property type="entry name" value="Poly_Biosynth_Transport"/>
</dbReference>
<evidence type="ECO:0000256" key="3">
    <source>
        <dbReference type="ARBA" id="ARBA00022692"/>
    </source>
</evidence>
<feature type="transmembrane region" description="Helical" evidence="6">
    <location>
        <begin position="175"/>
        <end position="200"/>
    </location>
</feature>